<dbReference type="GO" id="GO:0009254">
    <property type="term" value="P:peptidoglycan turnover"/>
    <property type="evidence" value="ECO:0007669"/>
    <property type="project" value="TreeGrafter"/>
</dbReference>
<evidence type="ECO:0000259" key="13">
    <source>
        <dbReference type="SMART" id="SM00644"/>
    </source>
</evidence>
<dbReference type="GO" id="GO:0071555">
    <property type="term" value="P:cell wall organization"/>
    <property type="evidence" value="ECO:0007669"/>
    <property type="project" value="UniProtKB-KW"/>
</dbReference>
<dbReference type="EC" id="3.5.1.28" evidence="5"/>
<dbReference type="AlphaFoldDB" id="A0AAU7LTY8"/>
<dbReference type="InterPro" id="IPR002502">
    <property type="entry name" value="Amidase_domain"/>
</dbReference>
<comment type="subcellular location">
    <subcellularLocation>
        <location evidence="3">Cytoplasm</location>
    </subcellularLocation>
</comment>
<evidence type="ECO:0000256" key="8">
    <source>
        <dbReference type="ARBA" id="ARBA00022801"/>
    </source>
</evidence>
<evidence type="ECO:0000256" key="11">
    <source>
        <dbReference type="ARBA" id="ARBA00039257"/>
    </source>
</evidence>
<dbReference type="PANTHER" id="PTHR30417:SF4">
    <property type="entry name" value="1,6-ANHYDRO-N-ACETYLMURAMYL-L-ALANINE AMIDASE AMPD"/>
    <property type="match status" value="1"/>
</dbReference>
<protein>
    <recommendedName>
        <fullName evidence="11">1,6-anhydro-N-acetylmuramyl-L-alanine amidase AmpD</fullName>
        <ecNumber evidence="5">3.5.1.28</ecNumber>
    </recommendedName>
    <alternativeName>
        <fullName evidence="12">N-acetylmuramoyl-L-alanine amidase</fullName>
    </alternativeName>
</protein>
<evidence type="ECO:0000256" key="3">
    <source>
        <dbReference type="ARBA" id="ARBA00004496"/>
    </source>
</evidence>
<comment type="similarity">
    <text evidence="4">Belongs to the N-acetylmuramoyl-L-alanine amidase 2 family.</text>
</comment>
<evidence type="ECO:0000256" key="7">
    <source>
        <dbReference type="ARBA" id="ARBA00022723"/>
    </source>
</evidence>
<keyword evidence="9" id="KW-0862">Zinc</keyword>
<dbReference type="NCBIfam" id="NF008758">
    <property type="entry name" value="PRK11789.1"/>
    <property type="match status" value="1"/>
</dbReference>
<dbReference type="Pfam" id="PF01510">
    <property type="entry name" value="Amidase_2"/>
    <property type="match status" value="1"/>
</dbReference>
<dbReference type="Gene3D" id="3.40.80.10">
    <property type="entry name" value="Peptidoglycan recognition protein-like"/>
    <property type="match status" value="1"/>
</dbReference>
<feature type="domain" description="N-acetylmuramoyl-L-alanine amidase" evidence="13">
    <location>
        <begin position="29"/>
        <end position="177"/>
    </location>
</feature>
<sequence length="200" mass="21959">MTLPEPAISAASSLWQEGGWYRHARALASLNFGPRPAGTRIDLVVIHSISLPPGEFGNGNVQRLFTNQLDWQAHPYFQGIRGLQVSAHFFITRTGALWQFVGCDDRAWHAGQSAYRGRSQCNDDSIGIELEGLEGSAFETLQYETLAGLCAALLQAYPVAHIAGHEHIAPGRKLDPGSGFDWILLQNSLALPDRYFPKTS</sequence>
<keyword evidence="6" id="KW-0963">Cytoplasm</keyword>
<dbReference type="PANTHER" id="PTHR30417">
    <property type="entry name" value="N-ACETYLMURAMOYL-L-ALANINE AMIDASE AMID"/>
    <property type="match status" value="1"/>
</dbReference>
<comment type="catalytic activity">
    <reaction evidence="1">
        <text>Hydrolyzes the link between N-acetylmuramoyl residues and L-amino acid residues in certain cell-wall glycopeptides.</text>
        <dbReference type="EC" id="3.5.1.28"/>
    </reaction>
</comment>
<dbReference type="GO" id="GO:0009253">
    <property type="term" value="P:peptidoglycan catabolic process"/>
    <property type="evidence" value="ECO:0007669"/>
    <property type="project" value="InterPro"/>
</dbReference>
<evidence type="ECO:0000313" key="14">
    <source>
        <dbReference type="EMBL" id="XBP71015.1"/>
    </source>
</evidence>
<keyword evidence="8 14" id="KW-0378">Hydrolase</keyword>
<evidence type="ECO:0000256" key="2">
    <source>
        <dbReference type="ARBA" id="ARBA00001947"/>
    </source>
</evidence>
<keyword evidence="7" id="KW-0479">Metal-binding</keyword>
<name>A0AAU7LTY8_9BURK</name>
<dbReference type="GO" id="GO:0005737">
    <property type="term" value="C:cytoplasm"/>
    <property type="evidence" value="ECO:0007669"/>
    <property type="project" value="UniProtKB-SubCell"/>
</dbReference>
<evidence type="ECO:0000256" key="5">
    <source>
        <dbReference type="ARBA" id="ARBA00011901"/>
    </source>
</evidence>
<dbReference type="SMART" id="SM00644">
    <property type="entry name" value="Ami_2"/>
    <property type="match status" value="1"/>
</dbReference>
<dbReference type="InterPro" id="IPR036505">
    <property type="entry name" value="Amidase/PGRP_sf"/>
</dbReference>
<dbReference type="RefSeq" id="WP_349280331.1">
    <property type="nucleotide sequence ID" value="NZ_CBCSCU010000012.1"/>
</dbReference>
<dbReference type="SUPFAM" id="SSF55846">
    <property type="entry name" value="N-acetylmuramoyl-L-alanine amidase-like"/>
    <property type="match status" value="1"/>
</dbReference>
<proteinExistence type="inferred from homology"/>
<dbReference type="GO" id="GO:0008745">
    <property type="term" value="F:N-acetylmuramoyl-L-alanine amidase activity"/>
    <property type="evidence" value="ECO:0007669"/>
    <property type="project" value="UniProtKB-EC"/>
</dbReference>
<dbReference type="InterPro" id="IPR051206">
    <property type="entry name" value="NAMLAA_amidase_2"/>
</dbReference>
<dbReference type="EMBL" id="CP157675">
    <property type="protein sequence ID" value="XBP71015.1"/>
    <property type="molecule type" value="Genomic_DNA"/>
</dbReference>
<keyword evidence="10" id="KW-0961">Cell wall biogenesis/degradation</keyword>
<evidence type="ECO:0000256" key="9">
    <source>
        <dbReference type="ARBA" id="ARBA00022833"/>
    </source>
</evidence>
<reference evidence="14" key="1">
    <citation type="submission" date="2024-05" db="EMBL/GenBank/DDBJ databases">
        <authorList>
            <person name="Bunk B."/>
            <person name="Swiderski J."/>
            <person name="Sproer C."/>
            <person name="Thiel V."/>
        </authorList>
    </citation>
    <scope>NUCLEOTIDE SEQUENCE</scope>
    <source>
        <strain evidence="14">DSM 17735</strain>
    </source>
</reference>
<dbReference type="CDD" id="cd06583">
    <property type="entry name" value="PGRP"/>
    <property type="match status" value="1"/>
</dbReference>
<evidence type="ECO:0000256" key="4">
    <source>
        <dbReference type="ARBA" id="ARBA00007553"/>
    </source>
</evidence>
<comment type="cofactor">
    <cofactor evidence="2">
        <name>Zn(2+)</name>
        <dbReference type="ChEBI" id="CHEBI:29105"/>
    </cofactor>
</comment>
<gene>
    <name evidence="14" type="primary">ampD</name>
    <name evidence="14" type="ORF">ABLV49_04180</name>
</gene>
<accession>A0AAU7LTY8</accession>
<evidence type="ECO:0000256" key="10">
    <source>
        <dbReference type="ARBA" id="ARBA00023316"/>
    </source>
</evidence>
<evidence type="ECO:0000256" key="12">
    <source>
        <dbReference type="ARBA" id="ARBA00042615"/>
    </source>
</evidence>
<evidence type="ECO:0000256" key="1">
    <source>
        <dbReference type="ARBA" id="ARBA00001561"/>
    </source>
</evidence>
<dbReference type="GO" id="GO:0046872">
    <property type="term" value="F:metal ion binding"/>
    <property type="evidence" value="ECO:0007669"/>
    <property type="project" value="UniProtKB-KW"/>
</dbReference>
<organism evidence="14">
    <name type="scientific">Polaromonas hydrogenivorans</name>
    <dbReference type="NCBI Taxonomy" id="335476"/>
    <lineage>
        <taxon>Bacteria</taxon>
        <taxon>Pseudomonadati</taxon>
        <taxon>Pseudomonadota</taxon>
        <taxon>Betaproteobacteria</taxon>
        <taxon>Burkholderiales</taxon>
        <taxon>Comamonadaceae</taxon>
        <taxon>Polaromonas</taxon>
    </lineage>
</organism>
<evidence type="ECO:0000256" key="6">
    <source>
        <dbReference type="ARBA" id="ARBA00022490"/>
    </source>
</evidence>